<name>A0A077M425_9MICO</name>
<evidence type="ECO:0000256" key="2">
    <source>
        <dbReference type="SAM" id="Phobius"/>
    </source>
</evidence>
<dbReference type="OrthoDB" id="9804023at2"/>
<dbReference type="SUPFAM" id="SSF54001">
    <property type="entry name" value="Cysteine proteinases"/>
    <property type="match status" value="1"/>
</dbReference>
<feature type="region of interest" description="Disordered" evidence="1">
    <location>
        <begin position="564"/>
        <end position="611"/>
    </location>
</feature>
<feature type="transmembrane region" description="Helical" evidence="2">
    <location>
        <begin position="118"/>
        <end position="136"/>
    </location>
</feature>
<feature type="domain" description="Transglutaminase-like" evidence="3">
    <location>
        <begin position="491"/>
        <end position="560"/>
    </location>
</feature>
<dbReference type="InterPro" id="IPR052901">
    <property type="entry name" value="Bact_TGase-like"/>
</dbReference>
<dbReference type="Proteomes" id="UP000035720">
    <property type="component" value="Unassembled WGS sequence"/>
</dbReference>
<dbReference type="Pfam" id="PF01841">
    <property type="entry name" value="Transglut_core"/>
    <property type="match status" value="1"/>
</dbReference>
<dbReference type="InterPro" id="IPR002931">
    <property type="entry name" value="Transglutaminase-like"/>
</dbReference>
<keyword evidence="2" id="KW-1133">Transmembrane helix</keyword>
<gene>
    <name evidence="4" type="ORF">BN13_1320002</name>
</gene>
<dbReference type="AlphaFoldDB" id="A0A077M425"/>
<evidence type="ECO:0000259" key="3">
    <source>
        <dbReference type="SMART" id="SM00460"/>
    </source>
</evidence>
<feature type="transmembrane region" description="Helical" evidence="2">
    <location>
        <begin position="625"/>
        <end position="645"/>
    </location>
</feature>
<keyword evidence="2" id="KW-0472">Membrane</keyword>
<evidence type="ECO:0000313" key="5">
    <source>
        <dbReference type="Proteomes" id="UP000035720"/>
    </source>
</evidence>
<dbReference type="PANTHER" id="PTHR42736">
    <property type="entry name" value="PROTEIN-GLUTAMINE GAMMA-GLUTAMYLTRANSFERASE"/>
    <property type="match status" value="1"/>
</dbReference>
<accession>A0A077M425</accession>
<feature type="transmembrane region" description="Helical" evidence="2">
    <location>
        <begin position="36"/>
        <end position="55"/>
    </location>
</feature>
<comment type="caution">
    <text evidence="4">The sequence shown here is derived from an EMBL/GenBank/DDBJ whole genome shotgun (WGS) entry which is preliminary data.</text>
</comment>
<sequence length="797" mass="85062">MNPNVRPVDALLALAATWAALMPVHLLLTTLDWVNPALVISMVIVAVGMLGRLLLPFRWAVVGLQILAAYLTLGGLHLRGHLWHGIPLLDAIRALNNLLYDARIAVITYAAPAPTSRGMVVALTVIIALLVILVDATAVTHRAPALAGLGLLSAYLITATNTGAPLAWWSFALPASLWLLLMARTGISGLRRWSTTVPLTTGDVRRPVDGVAGFTAAARNVGIATIACALILAWAMPHPNPRFLSDGLGRAASGPGGPYQLSTTLDLLSSLEDQSDRVILRYRTSATTAEPIPLAVLEDFSTDGRFSRARSFPSARINSGERFLGTPDYSGVEGLATERTFVVERNEIGAPQIALPANATSLTLPDDVEASRAPSGTVDVAKTVESYSATYDTLKIPRSVLEQSNVRDLDYNLAPGVRLPAPGTLAADALARPLLESTLADVVPDGASDFDAATAIQDYLRSSAFTYSLTLAPDPVDSAGVPLDLDPVSRFLVTKVGYCQQFASAMIMLARARGIPARMVVGFLPGSLDKGARDVRAADAHAWPELYFEPYGWLRFEPTPGARSGIAPGYTQAPTDDPSGSSSTTSSSPRPTQRPDQPELNPSVTNPTGLEKPMWERIGDLPRQAWIVIGLFLGALGALVVPVSARVRRRRQLARAADEAGRIEVRWRELTERLADLGVVAPDSFTPRQAETFVTERGVLDPGERAAMTRVVTAVELARYAPPSATLTDPTTDVDSVVKAVASSRRLSTRLYAALLPGTGRRAVTQTVSRVVGAPGRAARSATGRLADWWAARRSAR</sequence>
<dbReference type="InterPro" id="IPR038765">
    <property type="entry name" value="Papain-like_cys_pep_sf"/>
</dbReference>
<dbReference type="InterPro" id="IPR021878">
    <property type="entry name" value="TgpA_N"/>
</dbReference>
<keyword evidence="5" id="KW-1185">Reference proteome</keyword>
<dbReference type="Gene3D" id="3.10.620.30">
    <property type="match status" value="1"/>
</dbReference>
<dbReference type="Pfam" id="PF11992">
    <property type="entry name" value="TgpA_N"/>
    <property type="match status" value="1"/>
</dbReference>
<feature type="transmembrane region" description="Helical" evidence="2">
    <location>
        <begin position="143"/>
        <end position="160"/>
    </location>
</feature>
<dbReference type="EMBL" id="CAJC01000038">
    <property type="protein sequence ID" value="CCI51926.1"/>
    <property type="molecule type" value="Genomic_DNA"/>
</dbReference>
<feature type="transmembrane region" description="Helical" evidence="2">
    <location>
        <begin position="62"/>
        <end position="80"/>
    </location>
</feature>
<dbReference type="SMART" id="SM00460">
    <property type="entry name" value="TGc"/>
    <property type="match status" value="1"/>
</dbReference>
<dbReference type="PANTHER" id="PTHR42736:SF1">
    <property type="entry name" value="PROTEIN-GLUTAMINE GAMMA-GLUTAMYLTRANSFERASE"/>
    <property type="match status" value="1"/>
</dbReference>
<reference evidence="4 5" key="1">
    <citation type="journal article" date="2013" name="ISME J.">
        <title>A metabolic model for members of the genus Tetrasphaera involved in enhanced biological phosphorus removal.</title>
        <authorList>
            <person name="Kristiansen R."/>
            <person name="Nguyen H.T.T."/>
            <person name="Saunders A.M."/>
            <person name="Nielsen J.L."/>
            <person name="Wimmer R."/>
            <person name="Le V.Q."/>
            <person name="McIlroy S.J."/>
            <person name="Petrovski S."/>
            <person name="Seviour R.J."/>
            <person name="Calteau A."/>
            <person name="Nielsen K.L."/>
            <person name="Nielsen P.H."/>
        </authorList>
    </citation>
    <scope>NUCLEOTIDE SEQUENCE [LARGE SCALE GENOMIC DNA]</scope>
    <source>
        <strain evidence="4 5">Ben 74</strain>
    </source>
</reference>
<protein>
    <submittedName>
        <fullName evidence="4">Putative membrane protein</fullName>
    </submittedName>
</protein>
<keyword evidence="2" id="KW-0812">Transmembrane</keyword>
<feature type="compositionally biased region" description="Low complexity" evidence="1">
    <location>
        <begin position="574"/>
        <end position="595"/>
    </location>
</feature>
<evidence type="ECO:0000313" key="4">
    <source>
        <dbReference type="EMBL" id="CCI51926.1"/>
    </source>
</evidence>
<proteinExistence type="predicted"/>
<dbReference type="STRING" id="1193518.BN13_1320002"/>
<dbReference type="RefSeq" id="WP_048548179.1">
    <property type="nucleotide sequence ID" value="NZ_HF571038.1"/>
</dbReference>
<organism evidence="4 5">
    <name type="scientific">Nostocoides jenkinsii Ben 74</name>
    <dbReference type="NCBI Taxonomy" id="1193518"/>
    <lineage>
        <taxon>Bacteria</taxon>
        <taxon>Bacillati</taxon>
        <taxon>Actinomycetota</taxon>
        <taxon>Actinomycetes</taxon>
        <taxon>Micrococcales</taxon>
        <taxon>Intrasporangiaceae</taxon>
        <taxon>Nostocoides</taxon>
    </lineage>
</organism>
<evidence type="ECO:0000256" key="1">
    <source>
        <dbReference type="SAM" id="MobiDB-lite"/>
    </source>
</evidence>